<dbReference type="Gene3D" id="3.40.640.10">
    <property type="entry name" value="Type I PLP-dependent aspartate aminotransferase-like (Major domain)"/>
    <property type="match status" value="1"/>
</dbReference>
<dbReference type="EMBL" id="NPEF02000004">
    <property type="protein sequence ID" value="MDV6235030.1"/>
    <property type="molecule type" value="Genomic_DNA"/>
</dbReference>
<keyword evidence="4" id="KW-1185">Reference proteome</keyword>
<dbReference type="SUPFAM" id="SSF53383">
    <property type="entry name" value="PLP-dependent transferases"/>
    <property type="match status" value="1"/>
</dbReference>
<feature type="domain" description="Aminotransferase class I/classII large" evidence="2">
    <location>
        <begin position="56"/>
        <end position="365"/>
    </location>
</feature>
<organism evidence="3 4">
    <name type="scientific">Leptospira ellisii</name>
    <dbReference type="NCBI Taxonomy" id="2023197"/>
    <lineage>
        <taxon>Bacteria</taxon>
        <taxon>Pseudomonadati</taxon>
        <taxon>Spirochaetota</taxon>
        <taxon>Spirochaetia</taxon>
        <taxon>Leptospirales</taxon>
        <taxon>Leptospiraceae</taxon>
        <taxon>Leptospira</taxon>
    </lineage>
</organism>
<evidence type="ECO:0000313" key="3">
    <source>
        <dbReference type="EMBL" id="MDV6235030.1"/>
    </source>
</evidence>
<dbReference type="InterPro" id="IPR015424">
    <property type="entry name" value="PyrdxlP-dep_Trfase"/>
</dbReference>
<evidence type="ECO:0000313" key="4">
    <source>
        <dbReference type="Proteomes" id="UP000232122"/>
    </source>
</evidence>
<keyword evidence="1 3" id="KW-0032">Aminotransferase</keyword>
<dbReference type="GO" id="GO:0008483">
    <property type="term" value="F:transaminase activity"/>
    <property type="evidence" value="ECO:0007669"/>
    <property type="project" value="UniProtKB-KW"/>
</dbReference>
<dbReference type="InterPro" id="IPR015421">
    <property type="entry name" value="PyrdxlP-dep_Trfase_major"/>
</dbReference>
<dbReference type="RefSeq" id="WP_100747349.1">
    <property type="nucleotide sequence ID" value="NZ_NPEF02000004.1"/>
</dbReference>
<sequence>MEPREFYIEDRLERYRTTAPCNLGESGIRNLTYGELLRRLEISSEELNAISLEDSPNRGDAVLREEIAKLYPGIRPEEVLTTTGTGEALYILFQLLCDRGSSVSYFSPAFQALYEIPKLCGARLFPVSVLSSASRRETSFVSSDLIGELFRAGKDLAIVNHPHNPTGLSFDGETVRAIREESLRHEGWILFDEHYRFLDYQNELSWTGAGLNPKSVATGSITKCFGVMGLRIGWMVGPVSLIERARSFKDYLTHTVSPISEFLTLKILRKRKELSERIRADLLSNIRYFESNWKKLPGLKEFVPPGGGVVSFAPLKKDIDSSEYADFLMKHCGVFVLPGRDFETEGWVRIGFGETPERFREGIDRWKDLRL</sequence>
<dbReference type="Gene3D" id="3.90.1150.10">
    <property type="entry name" value="Aspartate Aminotransferase, domain 1"/>
    <property type="match status" value="1"/>
</dbReference>
<dbReference type="CDD" id="cd00609">
    <property type="entry name" value="AAT_like"/>
    <property type="match status" value="1"/>
</dbReference>
<comment type="caution">
    <text evidence="3">The sequence shown here is derived from an EMBL/GenBank/DDBJ whole genome shotgun (WGS) entry which is preliminary data.</text>
</comment>
<dbReference type="Proteomes" id="UP000232122">
    <property type="component" value="Unassembled WGS sequence"/>
</dbReference>
<comment type="similarity">
    <text evidence="1">Belongs to the class-I pyridoxal-phosphate-dependent aminotransferase family.</text>
</comment>
<dbReference type="EC" id="2.6.1.-" evidence="1"/>
<dbReference type="Pfam" id="PF00155">
    <property type="entry name" value="Aminotran_1_2"/>
    <property type="match status" value="1"/>
</dbReference>
<name>A0AAE4QLK7_9LEPT</name>
<dbReference type="GO" id="GO:0030170">
    <property type="term" value="F:pyridoxal phosphate binding"/>
    <property type="evidence" value="ECO:0007669"/>
    <property type="project" value="InterPro"/>
</dbReference>
<dbReference type="PROSITE" id="PS00105">
    <property type="entry name" value="AA_TRANSFER_CLASS_1"/>
    <property type="match status" value="1"/>
</dbReference>
<dbReference type="InterPro" id="IPR015422">
    <property type="entry name" value="PyrdxlP-dep_Trfase_small"/>
</dbReference>
<accession>A0AAE4QLK7</accession>
<dbReference type="PANTHER" id="PTHR43510">
    <property type="entry name" value="AMINOTRANSFERASE FUNCTION, HYPOTHETICAL (EUROFUNG)"/>
    <property type="match status" value="1"/>
</dbReference>
<dbReference type="PANTHER" id="PTHR43510:SF1">
    <property type="entry name" value="AMINOTRANSFERASE FUNCTION, HYPOTHETICAL (EUROFUNG)"/>
    <property type="match status" value="1"/>
</dbReference>
<dbReference type="AlphaFoldDB" id="A0AAE4QLK7"/>
<proteinExistence type="inferred from homology"/>
<protein>
    <recommendedName>
        <fullName evidence="1">Aminotransferase</fullName>
        <ecNumber evidence="1">2.6.1.-</ecNumber>
    </recommendedName>
</protein>
<evidence type="ECO:0000259" key="2">
    <source>
        <dbReference type="Pfam" id="PF00155"/>
    </source>
</evidence>
<reference evidence="3 4" key="1">
    <citation type="journal article" date="2018" name="Microb. Genom.">
        <title>Deciphering the unexplored Leptospira diversity from soils uncovers genomic evolution to virulence.</title>
        <authorList>
            <person name="Thibeaux R."/>
            <person name="Iraola G."/>
            <person name="Ferres I."/>
            <person name="Bierque E."/>
            <person name="Girault D."/>
            <person name="Soupe-Gilbert M.E."/>
            <person name="Picardeau M."/>
            <person name="Goarant C."/>
        </authorList>
    </citation>
    <scope>NUCLEOTIDE SEQUENCE [LARGE SCALE GENOMIC DNA]</scope>
    <source>
        <strain evidence="3 4">ATI7-C-A5</strain>
    </source>
</reference>
<comment type="cofactor">
    <cofactor evidence="1">
        <name>pyridoxal 5'-phosphate</name>
        <dbReference type="ChEBI" id="CHEBI:597326"/>
    </cofactor>
</comment>
<evidence type="ECO:0000256" key="1">
    <source>
        <dbReference type="RuleBase" id="RU000481"/>
    </source>
</evidence>
<keyword evidence="1" id="KW-0808">Transferase</keyword>
<dbReference type="InterPro" id="IPR004839">
    <property type="entry name" value="Aminotransferase_I/II_large"/>
</dbReference>
<gene>
    <name evidence="3" type="ORF">CH379_005230</name>
</gene>
<dbReference type="InterPro" id="IPR004838">
    <property type="entry name" value="NHTrfase_class1_PyrdxlP-BS"/>
</dbReference>